<dbReference type="Pfam" id="PF03548">
    <property type="entry name" value="LolA"/>
    <property type="match status" value="1"/>
</dbReference>
<evidence type="ECO:0000256" key="5">
    <source>
        <dbReference type="ARBA" id="ARBA00022448"/>
    </source>
</evidence>
<keyword evidence="11" id="KW-0449">Lipoprotein</keyword>
<reference evidence="11" key="1">
    <citation type="submission" date="2020-03" db="EMBL/GenBank/DDBJ databases">
        <title>Solimonas marina sp. nov., isolated from deep seawater of the Pacific Ocean.</title>
        <authorList>
            <person name="Liu X."/>
            <person name="Lai Q."/>
            <person name="Sun F."/>
            <person name="Gai Y."/>
            <person name="Li G."/>
            <person name="Shao Z."/>
        </authorList>
    </citation>
    <scope>NUCLEOTIDE SEQUENCE</scope>
    <source>
        <strain evidence="11">C16B3</strain>
    </source>
</reference>
<evidence type="ECO:0000256" key="1">
    <source>
        <dbReference type="ARBA" id="ARBA00004418"/>
    </source>
</evidence>
<dbReference type="SUPFAM" id="SSF89392">
    <property type="entry name" value="Prokaryotic lipoproteins and lipoprotein localization factors"/>
    <property type="match status" value="1"/>
</dbReference>
<organism evidence="11 12">
    <name type="scientific">Solimonas marina</name>
    <dbReference type="NCBI Taxonomy" id="2714601"/>
    <lineage>
        <taxon>Bacteria</taxon>
        <taxon>Pseudomonadati</taxon>
        <taxon>Pseudomonadota</taxon>
        <taxon>Gammaproteobacteria</taxon>
        <taxon>Nevskiales</taxon>
        <taxon>Nevskiaceae</taxon>
        <taxon>Solimonas</taxon>
    </lineage>
</organism>
<evidence type="ECO:0000256" key="10">
    <source>
        <dbReference type="HAMAP-Rule" id="MF_00240"/>
    </source>
</evidence>
<proteinExistence type="inferred from homology"/>
<keyword evidence="6 10" id="KW-0732">Signal</keyword>
<evidence type="ECO:0000256" key="4">
    <source>
        <dbReference type="ARBA" id="ARBA00014035"/>
    </source>
</evidence>
<dbReference type="GO" id="GO:0042953">
    <property type="term" value="P:lipoprotein transport"/>
    <property type="evidence" value="ECO:0007669"/>
    <property type="project" value="InterPro"/>
</dbReference>
<keyword evidence="8 10" id="KW-0653">Protein transport</keyword>
<comment type="caution">
    <text evidence="11">The sequence shown here is derived from an EMBL/GenBank/DDBJ whole genome shotgun (WGS) entry which is preliminary data.</text>
</comment>
<evidence type="ECO:0000256" key="3">
    <source>
        <dbReference type="ARBA" id="ARBA00011245"/>
    </source>
</evidence>
<dbReference type="InterPro" id="IPR029046">
    <property type="entry name" value="LolA/LolB/LppX"/>
</dbReference>
<evidence type="ECO:0000256" key="6">
    <source>
        <dbReference type="ARBA" id="ARBA00022729"/>
    </source>
</evidence>
<dbReference type="EMBL" id="JAAVXB010000004">
    <property type="protein sequence ID" value="NKF22497.1"/>
    <property type="molecule type" value="Genomic_DNA"/>
</dbReference>
<comment type="similarity">
    <text evidence="2 10">Belongs to the LolA family.</text>
</comment>
<dbReference type="NCBIfam" id="TIGR00547">
    <property type="entry name" value="lolA"/>
    <property type="match status" value="1"/>
</dbReference>
<sequence precursor="true">MKKLRALILLLAAALSAPAFAGPGDDALNRFVNDVKTLSATFEQTQYDEHGEILSQRSGVFDLQRPGRFRWKYSKPYEQLMVCDGDKIWNYEPDLAQVTVRPANIVLKGTPASLLAQKGQLGDSFKIESGGKQDGADLVKLVPKNDGEQTSDFELIELWIAPNGVPKEMKFHDALGGITDVLFGGVKTGVSFDASLFRFAPPKGTEVVGADGNDAGQ</sequence>
<feature type="signal peptide" evidence="10">
    <location>
        <begin position="1"/>
        <end position="21"/>
    </location>
</feature>
<evidence type="ECO:0000313" key="12">
    <source>
        <dbReference type="Proteomes" id="UP000653472"/>
    </source>
</evidence>
<evidence type="ECO:0000256" key="8">
    <source>
        <dbReference type="ARBA" id="ARBA00022927"/>
    </source>
</evidence>
<keyword evidence="7 10" id="KW-0574">Periplasm</keyword>
<dbReference type="PANTHER" id="PTHR35869:SF1">
    <property type="entry name" value="OUTER-MEMBRANE LIPOPROTEIN CARRIER PROTEIN"/>
    <property type="match status" value="1"/>
</dbReference>
<dbReference type="PANTHER" id="PTHR35869">
    <property type="entry name" value="OUTER-MEMBRANE LIPOPROTEIN CARRIER PROTEIN"/>
    <property type="match status" value="1"/>
</dbReference>
<dbReference type="InterPro" id="IPR018323">
    <property type="entry name" value="OM_lipoprot_carrier_LolA_Pbac"/>
</dbReference>
<evidence type="ECO:0000256" key="9">
    <source>
        <dbReference type="ARBA" id="ARBA00023186"/>
    </source>
</evidence>
<dbReference type="Proteomes" id="UP000653472">
    <property type="component" value="Unassembled WGS sequence"/>
</dbReference>
<gene>
    <name evidence="10 11" type="primary">lolA</name>
    <name evidence="11" type="ORF">G7Y82_09210</name>
</gene>
<feature type="chain" id="PRO_5038184580" description="Outer-membrane lipoprotein carrier protein" evidence="10">
    <location>
        <begin position="22"/>
        <end position="217"/>
    </location>
</feature>
<dbReference type="CDD" id="cd16325">
    <property type="entry name" value="LolA"/>
    <property type="match status" value="1"/>
</dbReference>
<keyword evidence="12" id="KW-1185">Reference proteome</keyword>
<name>A0A969W8T3_9GAMM</name>
<protein>
    <recommendedName>
        <fullName evidence="4 10">Outer-membrane lipoprotein carrier protein</fullName>
    </recommendedName>
</protein>
<keyword evidence="9 10" id="KW-0143">Chaperone</keyword>
<dbReference type="AlphaFoldDB" id="A0A969W8T3"/>
<dbReference type="HAMAP" id="MF_00240">
    <property type="entry name" value="LolA"/>
    <property type="match status" value="1"/>
</dbReference>
<evidence type="ECO:0000256" key="2">
    <source>
        <dbReference type="ARBA" id="ARBA00007615"/>
    </source>
</evidence>
<keyword evidence="5 10" id="KW-0813">Transport</keyword>
<comment type="function">
    <text evidence="10">Participates in the translocation of lipoproteins from the inner membrane to the outer membrane. Only forms a complex with a lipoprotein if the residue after the N-terminal Cys is not an aspartate (The Asp acts as a targeting signal to indicate that the lipoprotein should stay in the inner membrane).</text>
</comment>
<evidence type="ECO:0000313" key="11">
    <source>
        <dbReference type="EMBL" id="NKF22497.1"/>
    </source>
</evidence>
<dbReference type="GO" id="GO:0044874">
    <property type="term" value="P:lipoprotein localization to outer membrane"/>
    <property type="evidence" value="ECO:0007669"/>
    <property type="project" value="UniProtKB-UniRule"/>
</dbReference>
<comment type="subunit">
    <text evidence="3 10">Monomer.</text>
</comment>
<dbReference type="InterPro" id="IPR004564">
    <property type="entry name" value="OM_lipoprot_carrier_LolA-like"/>
</dbReference>
<comment type="subcellular location">
    <subcellularLocation>
        <location evidence="1 10">Periplasm</location>
    </subcellularLocation>
</comment>
<dbReference type="GO" id="GO:0030288">
    <property type="term" value="C:outer membrane-bounded periplasmic space"/>
    <property type="evidence" value="ECO:0007669"/>
    <property type="project" value="TreeGrafter"/>
</dbReference>
<accession>A0A969W8T3</accession>
<evidence type="ECO:0000256" key="7">
    <source>
        <dbReference type="ARBA" id="ARBA00022764"/>
    </source>
</evidence>
<dbReference type="Gene3D" id="2.50.20.10">
    <property type="entry name" value="Lipoprotein localisation LolA/LolB/LppX"/>
    <property type="match status" value="1"/>
</dbReference>
<dbReference type="RefSeq" id="WP_168147753.1">
    <property type="nucleotide sequence ID" value="NZ_JAAVXB010000004.1"/>
</dbReference>